<dbReference type="InterPro" id="IPR017975">
    <property type="entry name" value="Tubulin_CS"/>
</dbReference>
<evidence type="ECO:0000256" key="9">
    <source>
        <dbReference type="RuleBase" id="RU000352"/>
    </source>
</evidence>
<dbReference type="Pfam" id="PF03953">
    <property type="entry name" value="Tubulin_C"/>
    <property type="match status" value="1"/>
</dbReference>
<comment type="caution">
    <text evidence="12">The sequence shown here is derived from an EMBL/GenBank/DDBJ whole genome shotgun (WGS) entry which is preliminary data.</text>
</comment>
<evidence type="ECO:0000259" key="11">
    <source>
        <dbReference type="SMART" id="SM00864"/>
    </source>
</evidence>
<dbReference type="PANTHER" id="PTHR11588">
    <property type="entry name" value="TUBULIN"/>
    <property type="match status" value="1"/>
</dbReference>
<keyword evidence="13" id="KW-1185">Reference proteome</keyword>
<dbReference type="SMART" id="SM00864">
    <property type="entry name" value="Tubulin"/>
    <property type="match status" value="1"/>
</dbReference>
<dbReference type="EMBL" id="JAHMUF010000004">
    <property type="protein sequence ID" value="KAG7195178.1"/>
    <property type="molecule type" value="Genomic_DNA"/>
</dbReference>
<dbReference type="SUPFAM" id="SSF52490">
    <property type="entry name" value="Tubulin nucleotide-binding domain-like"/>
    <property type="match status" value="1"/>
</dbReference>
<keyword evidence="6 9" id="KW-0547">Nucleotide-binding</keyword>
<dbReference type="InterPro" id="IPR018316">
    <property type="entry name" value="Tubulin/FtsZ_2-layer-sand-dom"/>
</dbReference>
<dbReference type="GeneID" id="66117077"/>
<sequence length="486" mass="55274">MPGETVTLQIGQCGNQVGLQYWSRLALEHGLQADGTTQPYPISEVENHLNDPSTGYRPKRSERDDRLDLFFNLTESNKYTPRAILVDLEPSVVSKATAELPMFNMRNRHLCENGAGAGNNWKHGYEYGLNHQEELIDIIDREVDKCDNLGNFQLIHSIAGGTGSGVGSLLLELLNDRYGEKSLINTFLVFPSNEKASDVVVQPYNTVLTLKRLTEFSNGTFVFDNDALNAIEETSLNYDRNRRFTSKSTAYAEANKLIALALASISNPIRFPSYMYSSMESILLSLVPTNQLKFILTAVVPHKLNEQDIILESINNRYKLNTVTGPVKYITMLNYVIGNNVNQMELKKGLMRINQKVDFVPWCPRSINLVMGKKSPYIRERTSAGLQASNNTSIIHVLNKTLNHYDRLAKREAYINYYTDSNNREEISRVMDWFNECREEVQKVIDEYKQAQDISYLDEVEDYGDDVLDMEEDAQFEDDPSQLLGL</sequence>
<evidence type="ECO:0000256" key="4">
    <source>
        <dbReference type="ARBA" id="ARBA00022490"/>
    </source>
</evidence>
<dbReference type="RefSeq" id="XP_043050725.1">
    <property type="nucleotide sequence ID" value="XM_043194401.1"/>
</dbReference>
<proteinExistence type="inferred from homology"/>
<evidence type="ECO:0000256" key="10">
    <source>
        <dbReference type="SAM" id="MobiDB-lite"/>
    </source>
</evidence>
<dbReference type="Pfam" id="PF00091">
    <property type="entry name" value="Tubulin"/>
    <property type="match status" value="1"/>
</dbReference>
<evidence type="ECO:0000256" key="5">
    <source>
        <dbReference type="ARBA" id="ARBA00022701"/>
    </source>
</evidence>
<protein>
    <recommendedName>
        <fullName evidence="3 9">Tubulin gamma chain</fullName>
    </recommendedName>
</protein>
<dbReference type="InterPro" id="IPR023123">
    <property type="entry name" value="Tubulin_C"/>
</dbReference>
<feature type="domain" description="Tubulin/FtsZ GTPase" evidence="11">
    <location>
        <begin position="67"/>
        <end position="273"/>
    </location>
</feature>
<dbReference type="SUPFAM" id="SSF55307">
    <property type="entry name" value="Tubulin C-terminal domain-like"/>
    <property type="match status" value="1"/>
</dbReference>
<name>A0A9P8AJ79_9ASCO</name>
<keyword evidence="7 9" id="KW-0342">GTP-binding</keyword>
<dbReference type="PRINTS" id="PR01164">
    <property type="entry name" value="GAMMATUBULIN"/>
</dbReference>
<dbReference type="InterPro" id="IPR002454">
    <property type="entry name" value="Gamma_tubulin"/>
</dbReference>
<comment type="similarity">
    <text evidence="2 9">Belongs to the tubulin family.</text>
</comment>
<dbReference type="OrthoDB" id="10249382at2759"/>
<dbReference type="PROSITE" id="PS00227">
    <property type="entry name" value="TUBULIN"/>
    <property type="match status" value="1"/>
</dbReference>
<organism evidence="12 13">
    <name type="scientific">Scheffersomyces spartinae</name>
    <dbReference type="NCBI Taxonomy" id="45513"/>
    <lineage>
        <taxon>Eukaryota</taxon>
        <taxon>Fungi</taxon>
        <taxon>Dikarya</taxon>
        <taxon>Ascomycota</taxon>
        <taxon>Saccharomycotina</taxon>
        <taxon>Pichiomycetes</taxon>
        <taxon>Debaryomycetaceae</taxon>
        <taxon>Scheffersomyces</taxon>
    </lineage>
</organism>
<dbReference type="InterPro" id="IPR003008">
    <property type="entry name" value="Tubulin_FtsZ_GTPase"/>
</dbReference>
<accession>A0A9P8AJ79</accession>
<evidence type="ECO:0000256" key="7">
    <source>
        <dbReference type="ARBA" id="ARBA00023134"/>
    </source>
</evidence>
<evidence type="ECO:0000313" key="13">
    <source>
        <dbReference type="Proteomes" id="UP000790833"/>
    </source>
</evidence>
<dbReference type="InterPro" id="IPR008280">
    <property type="entry name" value="Tub_FtsZ_C"/>
</dbReference>
<dbReference type="GO" id="GO:0031122">
    <property type="term" value="P:cytoplasmic microtubule organization"/>
    <property type="evidence" value="ECO:0007669"/>
    <property type="project" value="InterPro"/>
</dbReference>
<dbReference type="GO" id="GO:0007020">
    <property type="term" value="P:microtubule nucleation"/>
    <property type="evidence" value="ECO:0007669"/>
    <property type="project" value="InterPro"/>
</dbReference>
<dbReference type="InterPro" id="IPR036525">
    <property type="entry name" value="Tubulin/FtsZ_GTPase_sf"/>
</dbReference>
<keyword evidence="8" id="KW-0206">Cytoskeleton</keyword>
<evidence type="ECO:0000256" key="8">
    <source>
        <dbReference type="ARBA" id="ARBA00023212"/>
    </source>
</evidence>
<dbReference type="GO" id="GO:0005525">
    <property type="term" value="F:GTP binding"/>
    <property type="evidence" value="ECO:0007669"/>
    <property type="project" value="UniProtKB-UniRule"/>
</dbReference>
<evidence type="ECO:0000256" key="3">
    <source>
        <dbReference type="ARBA" id="ARBA00018848"/>
    </source>
</evidence>
<dbReference type="GO" id="GO:0005874">
    <property type="term" value="C:microtubule"/>
    <property type="evidence" value="ECO:0007669"/>
    <property type="project" value="UniProtKB-KW"/>
</dbReference>
<dbReference type="CDD" id="cd02188">
    <property type="entry name" value="gamma_tubulin"/>
    <property type="match status" value="1"/>
</dbReference>
<keyword evidence="4" id="KW-0963">Cytoplasm</keyword>
<dbReference type="Proteomes" id="UP000790833">
    <property type="component" value="Unassembled WGS sequence"/>
</dbReference>
<dbReference type="InterPro" id="IPR000217">
    <property type="entry name" value="Tubulin"/>
</dbReference>
<dbReference type="Gene3D" id="1.10.287.600">
    <property type="entry name" value="Helix hairpin bin"/>
    <property type="match status" value="1"/>
</dbReference>
<feature type="region of interest" description="Disordered" evidence="10">
    <location>
        <begin position="39"/>
        <end position="61"/>
    </location>
</feature>
<keyword evidence="5 9" id="KW-0493">Microtubule</keyword>
<evidence type="ECO:0000256" key="2">
    <source>
        <dbReference type="ARBA" id="ARBA00009636"/>
    </source>
</evidence>
<comment type="subcellular location">
    <subcellularLocation>
        <location evidence="1">Cytoplasm</location>
        <location evidence="1">Cytoskeleton</location>
        <location evidence="1">Microtubule organizing center</location>
    </subcellularLocation>
</comment>
<dbReference type="Gene3D" id="3.40.50.1440">
    <property type="entry name" value="Tubulin/FtsZ, GTPase domain"/>
    <property type="match status" value="1"/>
</dbReference>
<gene>
    <name evidence="12" type="primary">TUB4</name>
    <name evidence="12" type="ORF">KQ657_003703</name>
</gene>
<evidence type="ECO:0000256" key="6">
    <source>
        <dbReference type="ARBA" id="ARBA00022741"/>
    </source>
</evidence>
<dbReference type="GO" id="GO:0000930">
    <property type="term" value="C:gamma-tubulin complex"/>
    <property type="evidence" value="ECO:0007669"/>
    <property type="project" value="InterPro"/>
</dbReference>
<evidence type="ECO:0000313" key="12">
    <source>
        <dbReference type="EMBL" id="KAG7195178.1"/>
    </source>
</evidence>
<comment type="function">
    <text evidence="9">Tubulin is the major constituent of microtubules, protein filaments consisting of alpha- and beta-tubulin heterodimers. Gamma-tubulin is a key component of the gamma-tubulin ring complex (gTuRC) which mediates microtubule nucleation. The gTuRC regulates the minus-end nucleation of alpha-beta tubulin heterodimers that grow into microtubule protafilaments, a critical step in centrosome duplication and spindle formation.</text>
</comment>
<dbReference type="PRINTS" id="PR01161">
    <property type="entry name" value="TUBULIN"/>
</dbReference>
<evidence type="ECO:0000256" key="1">
    <source>
        <dbReference type="ARBA" id="ARBA00004267"/>
    </source>
</evidence>
<reference evidence="12" key="1">
    <citation type="submission" date="2021-03" db="EMBL/GenBank/DDBJ databases">
        <authorList>
            <person name="Palmer J.M."/>
        </authorList>
    </citation>
    <scope>NUCLEOTIDE SEQUENCE</scope>
    <source>
        <strain evidence="12">ARV_011</strain>
    </source>
</reference>
<dbReference type="AlphaFoldDB" id="A0A9P8AJ79"/>